<organism evidence="2 3">
    <name type="scientific">Riccia fluitans</name>
    <dbReference type="NCBI Taxonomy" id="41844"/>
    <lineage>
        <taxon>Eukaryota</taxon>
        <taxon>Viridiplantae</taxon>
        <taxon>Streptophyta</taxon>
        <taxon>Embryophyta</taxon>
        <taxon>Marchantiophyta</taxon>
        <taxon>Marchantiopsida</taxon>
        <taxon>Marchantiidae</taxon>
        <taxon>Marchantiales</taxon>
        <taxon>Ricciaceae</taxon>
        <taxon>Riccia</taxon>
    </lineage>
</organism>
<sequence>MGKVDDPPVAIFSPALANLSLPLAKLETLASAGEALPPLVKLRQCYQNFARTRESFAGVRLHWRSFASVSKDFANAGGSSPKLPNLRQFAFATTGETFATVSKLFASTGEHFATTGEALATNGEPFASIGVVFAPTSKAYATCGDLFAPTGKGFASNGDPFATIGEPKPKFSKLVFGTDFAIFGMYFWDVLSCHMVFPSVTYVYGNFHFPWKISIHGRKFSFCENPGQLLHNYSMRYLGVVALAVLLVHTFSMAH</sequence>
<keyword evidence="1" id="KW-0472">Membrane</keyword>
<keyword evidence="1" id="KW-1133">Transmembrane helix</keyword>
<feature type="transmembrane region" description="Helical" evidence="1">
    <location>
        <begin position="235"/>
        <end position="254"/>
    </location>
</feature>
<feature type="transmembrane region" description="Helical" evidence="1">
    <location>
        <begin position="174"/>
        <end position="197"/>
    </location>
</feature>
<dbReference type="AlphaFoldDB" id="A0ABD1YBV3"/>
<reference evidence="2 3" key="1">
    <citation type="submission" date="2024-09" db="EMBL/GenBank/DDBJ databases">
        <title>Chromosome-scale assembly of Riccia fluitans.</title>
        <authorList>
            <person name="Paukszto L."/>
            <person name="Sawicki J."/>
            <person name="Karawczyk K."/>
            <person name="Piernik-Szablinska J."/>
            <person name="Szczecinska M."/>
            <person name="Mazdziarz M."/>
        </authorList>
    </citation>
    <scope>NUCLEOTIDE SEQUENCE [LARGE SCALE GENOMIC DNA]</scope>
    <source>
        <strain evidence="2">Rf_01</strain>
        <tissue evidence="2">Aerial parts of the thallus</tissue>
    </source>
</reference>
<gene>
    <name evidence="2" type="ORF">R1flu_008506</name>
</gene>
<dbReference type="Proteomes" id="UP001605036">
    <property type="component" value="Unassembled WGS sequence"/>
</dbReference>
<name>A0ABD1YBV3_9MARC</name>
<protein>
    <submittedName>
        <fullName evidence="2">Uncharacterized protein</fullName>
    </submittedName>
</protein>
<keyword evidence="1" id="KW-0812">Transmembrane</keyword>
<evidence type="ECO:0000256" key="1">
    <source>
        <dbReference type="SAM" id="Phobius"/>
    </source>
</evidence>
<evidence type="ECO:0000313" key="3">
    <source>
        <dbReference type="Proteomes" id="UP001605036"/>
    </source>
</evidence>
<proteinExistence type="predicted"/>
<dbReference type="EMBL" id="JBHFFA010000005">
    <property type="protein sequence ID" value="KAL2624261.1"/>
    <property type="molecule type" value="Genomic_DNA"/>
</dbReference>
<evidence type="ECO:0000313" key="2">
    <source>
        <dbReference type="EMBL" id="KAL2624261.1"/>
    </source>
</evidence>
<keyword evidence="3" id="KW-1185">Reference proteome</keyword>
<comment type="caution">
    <text evidence="2">The sequence shown here is derived from an EMBL/GenBank/DDBJ whole genome shotgun (WGS) entry which is preliminary data.</text>
</comment>
<accession>A0ABD1YBV3</accession>